<feature type="domain" description="Amidohydrolase-related" evidence="2">
    <location>
        <begin position="22"/>
        <end position="379"/>
    </location>
</feature>
<dbReference type="InterPro" id="IPR032465">
    <property type="entry name" value="ACMSD"/>
</dbReference>
<evidence type="ECO:0000259" key="2">
    <source>
        <dbReference type="Pfam" id="PF04909"/>
    </source>
</evidence>
<dbReference type="Gene3D" id="3.20.20.140">
    <property type="entry name" value="Metal-dependent hydrolases"/>
    <property type="match status" value="1"/>
</dbReference>
<dbReference type="InterPro" id="IPR006680">
    <property type="entry name" value="Amidohydro-rel"/>
</dbReference>
<keyword evidence="4" id="KW-1185">Reference proteome</keyword>
<dbReference type="PANTHER" id="PTHR21240:SF28">
    <property type="entry name" value="ISO-OROTATE DECARBOXYLASE (EUROFUNG)"/>
    <property type="match status" value="1"/>
</dbReference>
<reference evidence="4" key="1">
    <citation type="journal article" date="2019" name="Int. J. Syst. Evol. Microbiol.">
        <title>The Global Catalogue of Microorganisms (GCM) 10K type strain sequencing project: providing services to taxonomists for standard genome sequencing and annotation.</title>
        <authorList>
            <consortium name="The Broad Institute Genomics Platform"/>
            <consortium name="The Broad Institute Genome Sequencing Center for Infectious Disease"/>
            <person name="Wu L."/>
            <person name="Ma J."/>
        </authorList>
    </citation>
    <scope>NUCLEOTIDE SEQUENCE [LARGE SCALE GENOMIC DNA]</scope>
    <source>
        <strain evidence="4">JCM 3175</strain>
    </source>
</reference>
<dbReference type="RefSeq" id="WP_346120834.1">
    <property type="nucleotide sequence ID" value="NZ_BAABGU010000018.1"/>
</dbReference>
<proteinExistence type="predicted"/>
<keyword evidence="1" id="KW-0456">Lyase</keyword>
<dbReference type="InterPro" id="IPR032466">
    <property type="entry name" value="Metal_Hydrolase"/>
</dbReference>
<dbReference type="Proteomes" id="UP001500307">
    <property type="component" value="Unassembled WGS sequence"/>
</dbReference>
<dbReference type="Pfam" id="PF04909">
    <property type="entry name" value="Amidohydro_2"/>
    <property type="match status" value="1"/>
</dbReference>
<evidence type="ECO:0000256" key="1">
    <source>
        <dbReference type="ARBA" id="ARBA00023239"/>
    </source>
</evidence>
<name>A0ABP8SQT0_9ACTN</name>
<comment type="caution">
    <text evidence="3">The sequence shown here is derived from an EMBL/GenBank/DDBJ whole genome shotgun (WGS) entry which is preliminary data.</text>
</comment>
<sequence>MADLLDQPIAEAAAPSRYRLVDCDVHPITKSGLGELRPFLSQAAQRRLGLDERRNLTTIGHREAVSIPRNMLYLNPAGVLRDDARAPDGSAPGADPAFTAQQLLDGNGIDRAVLIGGEVLGLGAMPDPDAAAMIASAYNQWLAATWLDADDRYRGYLVVGAQDPVLAAQEIRRAAEDERFVGVLLPLTGILMGLRHYYPIYEAANEVGIPVAVHPNSGEGIFRTSPPMAGGTPTYYVEWHSGLSQVFQANLISLVCHGVFERFPNLKVILTEGGLGWIPDVMWRLDKNVKGLRDEVPWVRRLPSEYVVDHVRFTTQPLPEPKRRHHLHVLCEIARADRTLMFSSDYPHWDFDDPRHALASLPPAIRQRVSSDNAVETYGDRL</sequence>
<organism evidence="3 4">
    <name type="scientific">Micromonospora coerulea</name>
    <dbReference type="NCBI Taxonomy" id="47856"/>
    <lineage>
        <taxon>Bacteria</taxon>
        <taxon>Bacillati</taxon>
        <taxon>Actinomycetota</taxon>
        <taxon>Actinomycetes</taxon>
        <taxon>Micromonosporales</taxon>
        <taxon>Micromonosporaceae</taxon>
        <taxon>Micromonospora</taxon>
    </lineage>
</organism>
<dbReference type="PANTHER" id="PTHR21240">
    <property type="entry name" value="2-AMINO-3-CARBOXYLMUCONATE-6-SEMIALDEHYDE DECARBOXYLASE"/>
    <property type="match status" value="1"/>
</dbReference>
<dbReference type="SUPFAM" id="SSF51556">
    <property type="entry name" value="Metallo-dependent hydrolases"/>
    <property type="match status" value="1"/>
</dbReference>
<evidence type="ECO:0000313" key="4">
    <source>
        <dbReference type="Proteomes" id="UP001500307"/>
    </source>
</evidence>
<dbReference type="EMBL" id="BAABGU010000018">
    <property type="protein sequence ID" value="GAA4572340.1"/>
    <property type="molecule type" value="Genomic_DNA"/>
</dbReference>
<gene>
    <name evidence="3" type="ORF">GCM10023176_35070</name>
</gene>
<accession>A0ABP8SQT0</accession>
<evidence type="ECO:0000313" key="3">
    <source>
        <dbReference type="EMBL" id="GAA4572340.1"/>
    </source>
</evidence>
<protein>
    <submittedName>
        <fullName evidence="3">Amidohydrolase family protein</fullName>
    </submittedName>
</protein>